<dbReference type="SUPFAM" id="SSF55315">
    <property type="entry name" value="L30e-like"/>
    <property type="match status" value="1"/>
</dbReference>
<dbReference type="RefSeq" id="WP_144332690.1">
    <property type="nucleotide sequence ID" value="NZ_VLPL01000003.1"/>
</dbReference>
<dbReference type="InterPro" id="IPR029064">
    <property type="entry name" value="Ribosomal_eL30-like_sf"/>
</dbReference>
<dbReference type="NCBIfam" id="TIGR00186">
    <property type="entry name" value="rRNA_methyl_3"/>
    <property type="match status" value="1"/>
</dbReference>
<dbReference type="GO" id="GO:0003723">
    <property type="term" value="F:RNA binding"/>
    <property type="evidence" value="ECO:0007669"/>
    <property type="project" value="InterPro"/>
</dbReference>
<dbReference type="EMBL" id="VLPL01000003">
    <property type="protein sequence ID" value="TSJ45734.1"/>
    <property type="molecule type" value="Genomic_DNA"/>
</dbReference>
<dbReference type="SUPFAM" id="SSF75217">
    <property type="entry name" value="alpha/beta knot"/>
    <property type="match status" value="1"/>
</dbReference>
<reference evidence="5 6" key="1">
    <citation type="submission" date="2019-07" db="EMBL/GenBank/DDBJ databases">
        <authorList>
            <person name="Huq M.A."/>
        </authorList>
    </citation>
    <scope>NUCLEOTIDE SEQUENCE [LARGE SCALE GENOMIC DNA]</scope>
    <source>
        <strain evidence="5 6">MAH-3</strain>
    </source>
</reference>
<dbReference type="SMART" id="SM00967">
    <property type="entry name" value="SpoU_sub_bind"/>
    <property type="match status" value="1"/>
</dbReference>
<dbReference type="GO" id="GO:0006396">
    <property type="term" value="P:RNA processing"/>
    <property type="evidence" value="ECO:0007669"/>
    <property type="project" value="InterPro"/>
</dbReference>
<feature type="domain" description="RNA 2-O ribose methyltransferase substrate binding" evidence="4">
    <location>
        <begin position="33"/>
        <end position="107"/>
    </location>
</feature>
<dbReference type="PANTHER" id="PTHR46429">
    <property type="entry name" value="23S RRNA (GUANOSINE-2'-O-)-METHYLTRANSFERASE RLMB"/>
    <property type="match status" value="1"/>
</dbReference>
<dbReference type="InterPro" id="IPR004441">
    <property type="entry name" value="rRNA_MeTrfase_TrmH"/>
</dbReference>
<evidence type="ECO:0000259" key="4">
    <source>
        <dbReference type="SMART" id="SM00967"/>
    </source>
</evidence>
<keyword evidence="1 5" id="KW-0489">Methyltransferase</keyword>
<dbReference type="OrthoDB" id="9794400at2"/>
<dbReference type="InterPro" id="IPR029026">
    <property type="entry name" value="tRNA_m1G_MTases_N"/>
</dbReference>
<comment type="caution">
    <text evidence="5">The sequence shown here is derived from an EMBL/GenBank/DDBJ whole genome shotgun (WGS) entry which is preliminary data.</text>
</comment>
<evidence type="ECO:0000313" key="5">
    <source>
        <dbReference type="EMBL" id="TSJ45734.1"/>
    </source>
</evidence>
<evidence type="ECO:0000313" key="6">
    <source>
        <dbReference type="Proteomes" id="UP000316008"/>
    </source>
</evidence>
<keyword evidence="2 5" id="KW-0808">Transferase</keyword>
<dbReference type="GO" id="GO:0008173">
    <property type="term" value="F:RNA methyltransferase activity"/>
    <property type="evidence" value="ECO:0007669"/>
    <property type="project" value="InterPro"/>
</dbReference>
<dbReference type="InterPro" id="IPR001537">
    <property type="entry name" value="SpoU_MeTrfase"/>
</dbReference>
<dbReference type="InterPro" id="IPR013123">
    <property type="entry name" value="SpoU_subst-bd"/>
</dbReference>
<dbReference type="GO" id="GO:0032259">
    <property type="term" value="P:methylation"/>
    <property type="evidence" value="ECO:0007669"/>
    <property type="project" value="UniProtKB-KW"/>
</dbReference>
<sequence>MYNKKNDREESRGGFNKDKRNFERKPKEDPSDIIYGIRVVIEAIKNDVEINKILIQKGIDKDLFEELRTVLTGKDYQLQFVPIEKLNKLTANNHQGVIAFTSPVAYKNIEDLCDQWLSEGKEPCILVLDRITDVRNFGGIARTAACMGVDAILVPSKGSALVSADAIKTSAGALHSIPVCKTDLLKNSLFYLQQSGFQIVSCTEKSKVSVENYSFFGPTAIIVGSEEDGISHDLLKMSDVRLSIPMAGDISSLNVGVATGMILYERLKQVKAVK</sequence>
<dbReference type="CDD" id="cd18103">
    <property type="entry name" value="SpoU-like_RlmB"/>
    <property type="match status" value="1"/>
</dbReference>
<feature type="region of interest" description="Disordered" evidence="3">
    <location>
        <begin position="1"/>
        <end position="27"/>
    </location>
</feature>
<dbReference type="Gene3D" id="3.30.1330.30">
    <property type="match status" value="1"/>
</dbReference>
<accession>A0A556N0K7</accession>
<dbReference type="Pfam" id="PF00588">
    <property type="entry name" value="SpoU_methylase"/>
    <property type="match status" value="1"/>
</dbReference>
<evidence type="ECO:0000256" key="3">
    <source>
        <dbReference type="SAM" id="MobiDB-lite"/>
    </source>
</evidence>
<dbReference type="Pfam" id="PF08032">
    <property type="entry name" value="SpoU_sub_bind"/>
    <property type="match status" value="1"/>
</dbReference>
<proteinExistence type="predicted"/>
<dbReference type="AlphaFoldDB" id="A0A556N0K7"/>
<dbReference type="Proteomes" id="UP000316008">
    <property type="component" value="Unassembled WGS sequence"/>
</dbReference>
<protein>
    <submittedName>
        <fullName evidence="5">23S rRNA (Guanosine(2251)-2'-O)-methyltransferase RlmB</fullName>
    </submittedName>
</protein>
<evidence type="ECO:0000256" key="1">
    <source>
        <dbReference type="ARBA" id="ARBA00022603"/>
    </source>
</evidence>
<dbReference type="Gene3D" id="3.40.1280.10">
    <property type="match status" value="1"/>
</dbReference>
<evidence type="ECO:0000256" key="2">
    <source>
        <dbReference type="ARBA" id="ARBA00022679"/>
    </source>
</evidence>
<dbReference type="PANTHER" id="PTHR46429:SF1">
    <property type="entry name" value="23S RRNA (GUANOSINE-2'-O-)-METHYLTRANSFERASE RLMB"/>
    <property type="match status" value="1"/>
</dbReference>
<keyword evidence="6" id="KW-1185">Reference proteome</keyword>
<dbReference type="InterPro" id="IPR029028">
    <property type="entry name" value="Alpha/beta_knot_MTases"/>
</dbReference>
<dbReference type="GO" id="GO:0005829">
    <property type="term" value="C:cytosol"/>
    <property type="evidence" value="ECO:0007669"/>
    <property type="project" value="TreeGrafter"/>
</dbReference>
<organism evidence="5 6">
    <name type="scientific">Fluviicola chungangensis</name>
    <dbReference type="NCBI Taxonomy" id="2597671"/>
    <lineage>
        <taxon>Bacteria</taxon>
        <taxon>Pseudomonadati</taxon>
        <taxon>Bacteroidota</taxon>
        <taxon>Flavobacteriia</taxon>
        <taxon>Flavobacteriales</taxon>
        <taxon>Crocinitomicaceae</taxon>
        <taxon>Fluviicola</taxon>
    </lineage>
</organism>
<gene>
    <name evidence="5" type="primary">rlmB</name>
    <name evidence="5" type="ORF">FO442_08270</name>
</gene>
<name>A0A556N0K7_9FLAO</name>